<feature type="compositionally biased region" description="Low complexity" evidence="1">
    <location>
        <begin position="1"/>
        <end position="13"/>
    </location>
</feature>
<sequence length="193" mass="20333">MADKPSSASPSAAETGFCREYPPPASRPHYTHAMDARDCKNAIGLQLAPRGPNTCHIYCELPSAKCDWSQPTACTPRTGGAADLCAIRLRSNEGDSRVTCLARGTPPQHEWNGERPDSWNTLKCSPPSLDRIGSRVGPALPSGSCRPQGLRMASSELGGAASSGGATTARDKLVPRNACVLDARLQADGRSCS</sequence>
<comment type="caution">
    <text evidence="2">The sequence shown here is derived from an EMBL/GenBank/DDBJ whole genome shotgun (WGS) entry which is preliminary data.</text>
</comment>
<evidence type="ECO:0000313" key="3">
    <source>
        <dbReference type="EMBL" id="KAG3208455.1"/>
    </source>
</evidence>
<reference evidence="2" key="1">
    <citation type="submission" date="2018-10" db="EMBL/GenBank/DDBJ databases">
        <title>Effector identification in a new, highly contiguous assembly of the strawberry crown rot pathogen Phytophthora cactorum.</title>
        <authorList>
            <person name="Armitage A.D."/>
            <person name="Nellist C.F."/>
            <person name="Bates H."/>
            <person name="Vickerstaff R.J."/>
            <person name="Harrison R.J."/>
        </authorList>
    </citation>
    <scope>NUCLEOTIDE SEQUENCE</scope>
    <source>
        <strain evidence="2">4032</strain>
        <strain evidence="3">P421</strain>
    </source>
</reference>
<organism evidence="2 4">
    <name type="scientific">Phytophthora cactorum</name>
    <dbReference type="NCBI Taxonomy" id="29920"/>
    <lineage>
        <taxon>Eukaryota</taxon>
        <taxon>Sar</taxon>
        <taxon>Stramenopiles</taxon>
        <taxon>Oomycota</taxon>
        <taxon>Peronosporomycetes</taxon>
        <taxon>Peronosporales</taxon>
        <taxon>Peronosporaceae</taxon>
        <taxon>Phytophthora</taxon>
    </lineage>
</organism>
<dbReference type="Proteomes" id="UP000774804">
    <property type="component" value="Unassembled WGS sequence"/>
</dbReference>
<dbReference type="EMBL" id="RCMI01000230">
    <property type="protein sequence ID" value="KAG2924071.1"/>
    <property type="molecule type" value="Genomic_DNA"/>
</dbReference>
<proteinExistence type="predicted"/>
<evidence type="ECO:0000256" key="1">
    <source>
        <dbReference type="SAM" id="MobiDB-lite"/>
    </source>
</evidence>
<evidence type="ECO:0000313" key="4">
    <source>
        <dbReference type="Proteomes" id="UP000774804"/>
    </source>
</evidence>
<feature type="region of interest" description="Disordered" evidence="1">
    <location>
        <begin position="1"/>
        <end position="22"/>
    </location>
</feature>
<protein>
    <submittedName>
        <fullName evidence="2">Uncharacterized protein</fullName>
    </submittedName>
</protein>
<dbReference type="Proteomes" id="UP000760860">
    <property type="component" value="Unassembled WGS sequence"/>
</dbReference>
<dbReference type="AlphaFoldDB" id="A0A8T1CIK0"/>
<evidence type="ECO:0000313" key="2">
    <source>
        <dbReference type="EMBL" id="KAG2924071.1"/>
    </source>
</evidence>
<name>A0A8T1CIK0_9STRA</name>
<accession>A0A8T1CIK0</accession>
<dbReference type="EMBL" id="RCMV01001471">
    <property type="protein sequence ID" value="KAG3208455.1"/>
    <property type="molecule type" value="Genomic_DNA"/>
</dbReference>
<gene>
    <name evidence="2" type="ORF">PC115_g8728</name>
    <name evidence="3" type="ORF">PC129_g20519</name>
</gene>